<accession>A0AA47MUY5</accession>
<dbReference type="InterPro" id="IPR011989">
    <property type="entry name" value="ARM-like"/>
</dbReference>
<dbReference type="PROSITE" id="PS50090">
    <property type="entry name" value="MYB_LIKE"/>
    <property type="match status" value="1"/>
</dbReference>
<dbReference type="CDD" id="cd11658">
    <property type="entry name" value="SANT_DMAP1_like"/>
    <property type="match status" value="1"/>
</dbReference>
<dbReference type="GO" id="GO:0070197">
    <property type="term" value="P:meiotic attachment of telomere to nuclear envelope"/>
    <property type="evidence" value="ECO:0007669"/>
    <property type="project" value="InterPro"/>
</dbReference>
<dbReference type="EMBL" id="JAOPHQ010002336">
    <property type="protein sequence ID" value="KAK0147203.1"/>
    <property type="molecule type" value="Genomic_DNA"/>
</dbReference>
<evidence type="ECO:0000259" key="1">
    <source>
        <dbReference type="PROSITE" id="PS50090"/>
    </source>
</evidence>
<dbReference type="InterPro" id="IPR009057">
    <property type="entry name" value="Homeodomain-like_sf"/>
</dbReference>
<organism evidence="2 3">
    <name type="scientific">Merluccius polli</name>
    <name type="common">Benguela hake</name>
    <name type="synonym">Merluccius cadenati</name>
    <dbReference type="NCBI Taxonomy" id="89951"/>
    <lineage>
        <taxon>Eukaryota</taxon>
        <taxon>Metazoa</taxon>
        <taxon>Chordata</taxon>
        <taxon>Craniata</taxon>
        <taxon>Vertebrata</taxon>
        <taxon>Euteleostomi</taxon>
        <taxon>Actinopterygii</taxon>
        <taxon>Neopterygii</taxon>
        <taxon>Teleostei</taxon>
        <taxon>Neoteleostei</taxon>
        <taxon>Acanthomorphata</taxon>
        <taxon>Zeiogadaria</taxon>
        <taxon>Gadariae</taxon>
        <taxon>Gadiformes</taxon>
        <taxon>Gadoidei</taxon>
        <taxon>Merlucciidae</taxon>
        <taxon>Merluccius</taxon>
    </lineage>
</organism>
<evidence type="ECO:0000313" key="3">
    <source>
        <dbReference type="Proteomes" id="UP001174136"/>
    </source>
</evidence>
<dbReference type="PANTHER" id="PTHR14014">
    <property type="entry name" value="TELOMERE REPEATS-BINDING BOUQUET FORMATION PROTEIN 1"/>
    <property type="match status" value="1"/>
</dbReference>
<name>A0AA47MUY5_MERPO</name>
<dbReference type="GO" id="GO:0007129">
    <property type="term" value="P:homologous chromosome pairing at meiosis"/>
    <property type="evidence" value="ECO:0007669"/>
    <property type="project" value="TreeGrafter"/>
</dbReference>
<gene>
    <name evidence="2" type="primary">ccdc79</name>
    <name evidence="2" type="ORF">N1851_013446</name>
</gene>
<dbReference type="InterPro" id="IPR042359">
    <property type="entry name" value="TERB1"/>
</dbReference>
<dbReference type="PANTHER" id="PTHR14014:SF0">
    <property type="entry name" value="TELOMERE REPEATS-BINDING BOUQUET FORMATION PROTEIN 1"/>
    <property type="match status" value="1"/>
</dbReference>
<evidence type="ECO:0000313" key="2">
    <source>
        <dbReference type="EMBL" id="KAK0147203.1"/>
    </source>
</evidence>
<reference evidence="2" key="1">
    <citation type="journal article" date="2023" name="Front. Mar. Sci.">
        <title>A new Merluccius polli reference genome to investigate the effects of global change in West African waters.</title>
        <authorList>
            <person name="Mateo J.L."/>
            <person name="Blanco-Fernandez C."/>
            <person name="Garcia-Vazquez E."/>
            <person name="Machado-Schiaffino G."/>
        </authorList>
    </citation>
    <scope>NUCLEOTIDE SEQUENCE</scope>
    <source>
        <strain evidence="2">C29</strain>
        <tissue evidence="2">Fin</tissue>
    </source>
</reference>
<dbReference type="SUPFAM" id="SSF48371">
    <property type="entry name" value="ARM repeat"/>
    <property type="match status" value="1"/>
</dbReference>
<dbReference type="Gene3D" id="1.10.10.60">
    <property type="entry name" value="Homeodomain-like"/>
    <property type="match status" value="1"/>
</dbReference>
<protein>
    <submittedName>
        <fullName evidence="2">Telomere repeats-binding bouquet formation protein 1</fullName>
    </submittedName>
</protein>
<dbReference type="Proteomes" id="UP001174136">
    <property type="component" value="Unassembled WGS sequence"/>
</dbReference>
<dbReference type="SUPFAM" id="SSF46689">
    <property type="entry name" value="Homeodomain-like"/>
    <property type="match status" value="1"/>
</dbReference>
<dbReference type="InterPro" id="IPR016024">
    <property type="entry name" value="ARM-type_fold"/>
</dbReference>
<dbReference type="AlphaFoldDB" id="A0AA47MUY5"/>
<proteinExistence type="predicted"/>
<dbReference type="InterPro" id="IPR001005">
    <property type="entry name" value="SANT/Myb"/>
</dbReference>
<comment type="caution">
    <text evidence="2">The sequence shown here is derived from an EMBL/GenBank/DDBJ whole genome shotgun (WGS) entry which is preliminary data.</text>
</comment>
<keyword evidence="3" id="KW-1185">Reference proteome</keyword>
<feature type="domain" description="Myb-like" evidence="1">
    <location>
        <begin position="776"/>
        <end position="829"/>
    </location>
</feature>
<dbReference type="Gene3D" id="1.25.10.10">
    <property type="entry name" value="Leucine-rich Repeat Variant"/>
    <property type="match status" value="2"/>
</dbReference>
<sequence length="893" mass="99153">MKCPESQKQALLAIFTICQNRGEIDIDLNIDLNTLAGMPPPKHCCDLKTGIILYVSWTEDNVDLFREMGGVAFVYSLSKASIVHPDVKETALFTLGTLAEANVYCKSYLCKKDTFSHLATVLMIPDSPVTLRRVSVYLLSVLVANNKLGQTFAQNTGCLDVLLELFRNSPFSTSDENPMPHNVSQMYQLWTSAATALCGCINNPQNEDAQRICVAAYPLVKTWLQRITIPCPEMFQPLCFFIAMSVGNNSYTQESFSASGCLETLTGTLVRLAADAEKSLLCCQMSVIITRTLSSCITDNAVLVRALAQYGLVPQLVSLLSSTHLDPQDRVPVLLTLGHCTEASEEHQLQLVQCGGLSTIITLLTEFPTEELRKAATFILQTCKQATMSLGGPVGAQGEDWEEAGAFTNMDAYWKSANELLYRIHRLEKRQQGVAWATDTTRRQGDEEMWTENLGGEENYRAFSPLACAKQTGPRGEEREGQCCWRDSFTGLPLRQRNDTEHVYKEEEDQKTCVRRGNTAMYPVQSHLRRRIFKSNKEENLYRGAAEYDRESEEVHALHQKDNSHVSHVNKKYSQPENHPANRCTGSCSAARSNTLALGQAFGGALGPDVLCSMCKGTGTVIYTSDLVPPDGAREPHTDGQVLKLPAPIKQSMSKERKLIADDDALSLCSELLDNEIKQLSRYPEVAKHVAQPLGERCSGCVLPFDAVTSRTFWALQSSCRHSCDMHRVLQEASEAFRAQRMLFRRKTPGGAMGVANAHWDAHEEVQERQGGGWRGMRRQRNDFSHEEVQHLLNGVKKFGSSWNSILWSYPFQPGRTNVNLAKKYRQLMVPGMEFTTPKLLLWNSSSQGKSVGTSGSTGSAIVATESWQVTSDTVSTDAEAWLTCSGRTSRIS</sequence>